<comment type="caution">
    <text evidence="1">The sequence shown here is derived from an EMBL/GenBank/DDBJ whole genome shotgun (WGS) entry which is preliminary data.</text>
</comment>
<dbReference type="Proteomes" id="UP001311232">
    <property type="component" value="Unassembled WGS sequence"/>
</dbReference>
<name>A0AAV9QUK7_9TELE</name>
<evidence type="ECO:0000313" key="1">
    <source>
        <dbReference type="EMBL" id="KAK5599485.1"/>
    </source>
</evidence>
<proteinExistence type="predicted"/>
<accession>A0AAV9QUK7</accession>
<dbReference type="EMBL" id="JAHHUM010002935">
    <property type="protein sequence ID" value="KAK5599485.1"/>
    <property type="molecule type" value="Genomic_DNA"/>
</dbReference>
<dbReference type="AlphaFoldDB" id="A0AAV9QUK7"/>
<organism evidence="1 2">
    <name type="scientific">Crenichthys baileyi</name>
    <name type="common">White River springfish</name>
    <dbReference type="NCBI Taxonomy" id="28760"/>
    <lineage>
        <taxon>Eukaryota</taxon>
        <taxon>Metazoa</taxon>
        <taxon>Chordata</taxon>
        <taxon>Craniata</taxon>
        <taxon>Vertebrata</taxon>
        <taxon>Euteleostomi</taxon>
        <taxon>Actinopterygii</taxon>
        <taxon>Neopterygii</taxon>
        <taxon>Teleostei</taxon>
        <taxon>Neoteleostei</taxon>
        <taxon>Acanthomorphata</taxon>
        <taxon>Ovalentaria</taxon>
        <taxon>Atherinomorphae</taxon>
        <taxon>Cyprinodontiformes</taxon>
        <taxon>Goodeidae</taxon>
        <taxon>Crenichthys</taxon>
    </lineage>
</organism>
<evidence type="ECO:0000313" key="2">
    <source>
        <dbReference type="Proteomes" id="UP001311232"/>
    </source>
</evidence>
<reference evidence="1 2" key="1">
    <citation type="submission" date="2021-06" db="EMBL/GenBank/DDBJ databases">
        <authorList>
            <person name="Palmer J.M."/>
        </authorList>
    </citation>
    <scope>NUCLEOTIDE SEQUENCE [LARGE SCALE GENOMIC DNA]</scope>
    <source>
        <strain evidence="1 2">MEX-2019</strain>
        <tissue evidence="1">Muscle</tissue>
    </source>
</reference>
<gene>
    <name evidence="1" type="ORF">CRENBAI_020545</name>
</gene>
<sequence>MVREFKRGEIPVKLFSHLVTSPSSPWRRLEIAGSLQDWLEARRDFFPDPRIHHTIEAQRQRALGEIAASMRRPPAPSSARLSTEAGGGFHVSWMNRLHIPILFLVLFRRGPKPSHPHTLLLSVWGSWMDCLHSLLLLLFLFPVLSWRAPRTNCLHPWFPFRRSSWRTCLYFLFLSLRGTRTHPLLCLGGSAADLQGLAEGPSCLRTAPLSSTVGSPGPAAGRQIIGSYVTGLLVACPYATGLLIACPYVAGLLIVCPYVAGVGPFVCYYIPQYGLLPQLPAGIAADRKGRRSSDVTVDYIRNMRPLPFPHWKPRPVTTQRRNASFWRRNSHSIADGPSYFSPFAKGGRPTVFEFVTDVEQLPPPSRSLCSREDDTK</sequence>
<protein>
    <submittedName>
        <fullName evidence="1">Uncharacterized protein</fullName>
    </submittedName>
</protein>
<keyword evidence="2" id="KW-1185">Reference proteome</keyword>